<feature type="transmembrane region" description="Helical" evidence="7">
    <location>
        <begin position="232"/>
        <end position="249"/>
    </location>
</feature>
<evidence type="ECO:0000256" key="2">
    <source>
        <dbReference type="ARBA" id="ARBA00022448"/>
    </source>
</evidence>
<feature type="transmembrane region" description="Helical" evidence="7">
    <location>
        <begin position="83"/>
        <end position="102"/>
    </location>
</feature>
<evidence type="ECO:0000313" key="10">
    <source>
        <dbReference type="Proteomes" id="UP000028492"/>
    </source>
</evidence>
<accession>A0A075V0V4</accession>
<feature type="transmembrane region" description="Helical" evidence="7">
    <location>
        <begin position="270"/>
        <end position="294"/>
    </location>
</feature>
<keyword evidence="2" id="KW-0813">Transport</keyword>
<dbReference type="KEGG" id="aja:AJAP_16210"/>
<dbReference type="SUPFAM" id="SSF103473">
    <property type="entry name" value="MFS general substrate transporter"/>
    <property type="match status" value="1"/>
</dbReference>
<feature type="transmembrane region" description="Helical" evidence="7">
    <location>
        <begin position="334"/>
        <end position="354"/>
    </location>
</feature>
<dbReference type="Proteomes" id="UP000028492">
    <property type="component" value="Chromosome"/>
</dbReference>
<feature type="transmembrane region" description="Helical" evidence="7">
    <location>
        <begin position="306"/>
        <end position="327"/>
    </location>
</feature>
<keyword evidence="5 7" id="KW-1133">Transmembrane helix</keyword>
<keyword evidence="10" id="KW-1185">Reference proteome</keyword>
<feature type="domain" description="Major facilitator superfamily (MFS) profile" evidence="8">
    <location>
        <begin position="17"/>
        <end position="503"/>
    </location>
</feature>
<evidence type="ECO:0000256" key="5">
    <source>
        <dbReference type="ARBA" id="ARBA00022989"/>
    </source>
</evidence>
<evidence type="ECO:0000256" key="1">
    <source>
        <dbReference type="ARBA" id="ARBA00004651"/>
    </source>
</evidence>
<protein>
    <submittedName>
        <fullName evidence="9">Major facilitator transporter</fullName>
    </submittedName>
</protein>
<sequence length="509" mass="52483">MTTVEAPARAGWREWVGLAVLCLPTMLTTLDISVMFLALPRMSGDLGADATQQLWITDIYAFTMAGFLVMMGTLGDRIGRRKVLLFGAAAFVVTSVLAAYASSTGILIGARALLGVAGATVMPSVLALIRNMFRDPRQMSTAMSAWGSSVMLGLILGPVAGGLVLGAFWWGSIFLMAVPVMGLLLLVGPFVLPESRDPAAGKLDLASVALSLMAILPTIYGFKELGRSGPEPVPVAAILAGVFFFLVFVRRQRTLRAPLLDLSLFADRAVTAALLLALLSAFAMAGTSMMVSLYLQLVEGLSPVAIGLWMVIPSLGMIVAVNLAPLLARKIRPAYVLAAGSAIAAVGMVVLTVANGSGGLAMFLVGLVVVYFGVGSDGTLSPFLIMSSVPPEKAGAAGAMSSTFNEFGAALGIAVLGLVGSTVYRTQVTVPAGVHDVNAAESLPGAVSAAERYPAEVSAALLDSGRAAFSSGLHVVTIVTAVLFAGLAVLAVVGLRRFPATGAPEESRV</sequence>
<dbReference type="Pfam" id="PF07690">
    <property type="entry name" value="MFS_1"/>
    <property type="match status" value="1"/>
</dbReference>
<dbReference type="InterPro" id="IPR020846">
    <property type="entry name" value="MFS_dom"/>
</dbReference>
<evidence type="ECO:0000313" key="9">
    <source>
        <dbReference type="EMBL" id="AIG76115.1"/>
    </source>
</evidence>
<gene>
    <name evidence="9" type="ORF">AJAP_16210</name>
</gene>
<feature type="transmembrane region" description="Helical" evidence="7">
    <location>
        <begin position="203"/>
        <end position="220"/>
    </location>
</feature>
<dbReference type="Gene3D" id="1.20.1250.20">
    <property type="entry name" value="MFS general substrate transporter like domains"/>
    <property type="match status" value="1"/>
</dbReference>
<dbReference type="HOGENOM" id="CLU_000960_28_2_11"/>
<dbReference type="PANTHER" id="PTHR42718">
    <property type="entry name" value="MAJOR FACILITATOR SUPERFAMILY MULTIDRUG TRANSPORTER MFSC"/>
    <property type="match status" value="1"/>
</dbReference>
<evidence type="ECO:0000256" key="4">
    <source>
        <dbReference type="ARBA" id="ARBA00022692"/>
    </source>
</evidence>
<feature type="transmembrane region" description="Helical" evidence="7">
    <location>
        <begin position="15"/>
        <end position="39"/>
    </location>
</feature>
<feature type="transmembrane region" description="Helical" evidence="7">
    <location>
        <begin position="59"/>
        <end position="76"/>
    </location>
</feature>
<dbReference type="GO" id="GO:0022857">
    <property type="term" value="F:transmembrane transporter activity"/>
    <property type="evidence" value="ECO:0007669"/>
    <property type="project" value="InterPro"/>
</dbReference>
<dbReference type="InterPro" id="IPR036259">
    <property type="entry name" value="MFS_trans_sf"/>
</dbReference>
<feature type="transmembrane region" description="Helical" evidence="7">
    <location>
        <begin position="407"/>
        <end position="424"/>
    </location>
</feature>
<comment type="subcellular location">
    <subcellularLocation>
        <location evidence="1">Cell membrane</location>
        <topology evidence="1">Multi-pass membrane protein</topology>
    </subcellularLocation>
</comment>
<dbReference type="Gene3D" id="1.20.1720.10">
    <property type="entry name" value="Multidrug resistance protein D"/>
    <property type="match status" value="1"/>
</dbReference>
<feature type="transmembrane region" description="Helical" evidence="7">
    <location>
        <begin position="108"/>
        <end position="129"/>
    </location>
</feature>
<keyword evidence="4 7" id="KW-0812">Transmembrane</keyword>
<feature type="transmembrane region" description="Helical" evidence="7">
    <location>
        <begin position="472"/>
        <end position="495"/>
    </location>
</feature>
<dbReference type="PROSITE" id="PS50850">
    <property type="entry name" value="MFS"/>
    <property type="match status" value="1"/>
</dbReference>
<dbReference type="PRINTS" id="PR01036">
    <property type="entry name" value="TCRTETB"/>
</dbReference>
<feature type="transmembrane region" description="Helical" evidence="7">
    <location>
        <begin position="141"/>
        <end position="161"/>
    </location>
</feature>
<dbReference type="EMBL" id="CP008953">
    <property type="protein sequence ID" value="AIG76115.1"/>
    <property type="molecule type" value="Genomic_DNA"/>
</dbReference>
<keyword evidence="6 7" id="KW-0472">Membrane</keyword>
<dbReference type="RefSeq" id="WP_038512349.1">
    <property type="nucleotide sequence ID" value="NZ_CP008953.1"/>
</dbReference>
<name>A0A075V0V4_9PSEU</name>
<feature type="transmembrane region" description="Helical" evidence="7">
    <location>
        <begin position="167"/>
        <end position="191"/>
    </location>
</feature>
<dbReference type="CDD" id="cd17321">
    <property type="entry name" value="MFS_MMR_MDR_like"/>
    <property type="match status" value="1"/>
</dbReference>
<evidence type="ECO:0000256" key="3">
    <source>
        <dbReference type="ARBA" id="ARBA00022475"/>
    </source>
</evidence>
<evidence type="ECO:0000259" key="8">
    <source>
        <dbReference type="PROSITE" id="PS50850"/>
    </source>
</evidence>
<evidence type="ECO:0000256" key="7">
    <source>
        <dbReference type="SAM" id="Phobius"/>
    </source>
</evidence>
<dbReference type="InterPro" id="IPR011701">
    <property type="entry name" value="MFS"/>
</dbReference>
<dbReference type="eggNOG" id="COG0477">
    <property type="taxonomic scope" value="Bacteria"/>
</dbReference>
<organism evidence="9 10">
    <name type="scientific">Amycolatopsis japonica</name>
    <dbReference type="NCBI Taxonomy" id="208439"/>
    <lineage>
        <taxon>Bacteria</taxon>
        <taxon>Bacillati</taxon>
        <taxon>Actinomycetota</taxon>
        <taxon>Actinomycetes</taxon>
        <taxon>Pseudonocardiales</taxon>
        <taxon>Pseudonocardiaceae</taxon>
        <taxon>Amycolatopsis</taxon>
        <taxon>Amycolatopsis japonica group</taxon>
    </lineage>
</organism>
<proteinExistence type="predicted"/>
<feature type="transmembrane region" description="Helical" evidence="7">
    <location>
        <begin position="360"/>
        <end position="386"/>
    </location>
</feature>
<keyword evidence="3" id="KW-1003">Cell membrane</keyword>
<reference evidence="9 10" key="1">
    <citation type="journal article" date="2014" name="J. Biotechnol.">
        <title>Complete genome sequence of the actinobacterium Amycolatopsis japonica MG417-CF17(T) (=DSM 44213T) producing (S,S)-N,N'-ethylenediaminedisuccinic acid.</title>
        <authorList>
            <person name="Stegmann E."/>
            <person name="Albersmeier A."/>
            <person name="Spohn M."/>
            <person name="Gert H."/>
            <person name="Weber T."/>
            <person name="Wohlleben W."/>
            <person name="Kalinowski J."/>
            <person name="Ruckert C."/>
        </authorList>
    </citation>
    <scope>NUCLEOTIDE SEQUENCE [LARGE SCALE GENOMIC DNA]</scope>
    <source>
        <strain evidence="10">MG417-CF17 (DSM 44213)</strain>
    </source>
</reference>
<evidence type="ECO:0000256" key="6">
    <source>
        <dbReference type="ARBA" id="ARBA00023136"/>
    </source>
</evidence>
<dbReference type="PANTHER" id="PTHR42718:SF47">
    <property type="entry name" value="METHYL VIOLOGEN RESISTANCE PROTEIN SMVA"/>
    <property type="match status" value="1"/>
</dbReference>
<dbReference type="AlphaFoldDB" id="A0A075V0V4"/>
<dbReference type="GO" id="GO:0005886">
    <property type="term" value="C:plasma membrane"/>
    <property type="evidence" value="ECO:0007669"/>
    <property type="project" value="UniProtKB-SubCell"/>
</dbReference>
<dbReference type="STRING" id="208439.AJAP_16210"/>